<dbReference type="WormBase" id="SRAE_1000034800">
    <property type="protein sequence ID" value="SRP08792"/>
    <property type="gene ID" value="WBGene00256944"/>
</dbReference>
<keyword evidence="3" id="KW-1185">Reference proteome</keyword>
<accession>A0A090L3L0</accession>
<reference evidence="2 3" key="1">
    <citation type="submission" date="2014-09" db="EMBL/GenBank/DDBJ databases">
        <authorList>
            <person name="Martin A.A."/>
        </authorList>
    </citation>
    <scope>NUCLEOTIDE SEQUENCE</scope>
    <source>
        <strain evidence="3">ED321</strain>
        <strain evidence="2">ED321 Heterogonic</strain>
    </source>
</reference>
<name>A0A090L3L0_STRRB</name>
<keyword evidence="1" id="KW-0175">Coiled coil</keyword>
<gene>
    <name evidence="2 4 5" type="ORF">SRAE_1000034800</name>
</gene>
<dbReference type="RefSeq" id="XP_024501276.1">
    <property type="nucleotide sequence ID" value="XM_024647171.1"/>
</dbReference>
<dbReference type="SUPFAM" id="SSF57850">
    <property type="entry name" value="RING/U-box"/>
    <property type="match status" value="1"/>
</dbReference>
<evidence type="ECO:0000313" key="2">
    <source>
        <dbReference type="EMBL" id="CEF62074.1"/>
    </source>
</evidence>
<dbReference type="Proteomes" id="UP000035682">
    <property type="component" value="Unplaced"/>
</dbReference>
<organism evidence="2">
    <name type="scientific">Strongyloides ratti</name>
    <name type="common">Parasitic roundworm</name>
    <dbReference type="NCBI Taxonomy" id="34506"/>
    <lineage>
        <taxon>Eukaryota</taxon>
        <taxon>Metazoa</taxon>
        <taxon>Ecdysozoa</taxon>
        <taxon>Nematoda</taxon>
        <taxon>Chromadorea</taxon>
        <taxon>Rhabditida</taxon>
        <taxon>Tylenchina</taxon>
        <taxon>Panagrolaimomorpha</taxon>
        <taxon>Strongyloidoidea</taxon>
        <taxon>Strongyloididae</taxon>
        <taxon>Strongyloides</taxon>
    </lineage>
</organism>
<dbReference type="OrthoDB" id="1681166at2759"/>
<dbReference type="WBParaSite" id="SRAE_1000034800.1">
    <property type="protein sequence ID" value="SRAE_1000034800.1"/>
    <property type="gene ID" value="WBGene00256944"/>
</dbReference>
<protein>
    <submittedName>
        <fullName evidence="2 4">Zinc finger, RING/FYVE/PHD-type domain-containing protein</fullName>
    </submittedName>
</protein>
<evidence type="ECO:0000313" key="4">
    <source>
        <dbReference type="WBParaSite" id="SRAE_1000034800.1"/>
    </source>
</evidence>
<dbReference type="Gene3D" id="3.30.40.10">
    <property type="entry name" value="Zinc/RING finger domain, C3HC4 (zinc finger)"/>
    <property type="match status" value="1"/>
</dbReference>
<evidence type="ECO:0000256" key="1">
    <source>
        <dbReference type="SAM" id="Coils"/>
    </source>
</evidence>
<sequence length="399" mass="47619">MDIPPILYYHPIYNDSFNEDELSVNTKCGHITQLKIMKDWINSKKTCPLCLVPSTIANILKIYHNNIINENYLKYRIEKHEDLKIETLKSLNNLSDKYSIETENIIDILNYDMEYKKNKKLTNLLHKKFQNEKDLEIEKFINDIIQIELAEKDEEITVLKLQLLKEQENHELNKDNKIKQVDEKKLKEMEIFYNNEEEEKKKLFARKTHLQEEYDNLIKEKVLLEEKVALANNYELLENKVKNQAAIINYLRNKNKKLSKEIEENENSTSKVNQKIAKKYHYLNSQYQELKIITELLEHKTKSFDSIEENLYKFDKELCKLMSKILPNDTLCKEPYKTFLQERQKLASPVWNSVSDLINATYRNIIDEFNLDTLFEKAINESEIICSILNELNLIKRRK</sequence>
<dbReference type="GeneID" id="36374439"/>
<evidence type="ECO:0000313" key="3">
    <source>
        <dbReference type="Proteomes" id="UP000035682"/>
    </source>
</evidence>
<proteinExistence type="predicted"/>
<dbReference type="CTD" id="36374439"/>
<dbReference type="AlphaFoldDB" id="A0A090L3L0"/>
<evidence type="ECO:0000313" key="5">
    <source>
        <dbReference type="WormBase" id="SRAE_1000034800"/>
    </source>
</evidence>
<dbReference type="STRING" id="34506.A0A090L3L0"/>
<feature type="coiled-coil region" evidence="1">
    <location>
        <begin position="193"/>
        <end position="275"/>
    </location>
</feature>
<dbReference type="EMBL" id="LN609528">
    <property type="protein sequence ID" value="CEF62074.1"/>
    <property type="molecule type" value="Genomic_DNA"/>
</dbReference>
<dbReference type="InterPro" id="IPR013083">
    <property type="entry name" value="Znf_RING/FYVE/PHD"/>
</dbReference>
<reference evidence="4" key="2">
    <citation type="submission" date="2020-12" db="UniProtKB">
        <authorList>
            <consortium name="WormBaseParasite"/>
        </authorList>
    </citation>
    <scope>IDENTIFICATION</scope>
</reference>